<dbReference type="EMBL" id="JAJGCB010000001">
    <property type="protein sequence ID" value="KAJ8995418.1"/>
    <property type="molecule type" value="Genomic_DNA"/>
</dbReference>
<gene>
    <name evidence="2" type="primary">ATF1</name>
    <name evidence="2" type="ORF">HRR80_000192</name>
</gene>
<proteinExistence type="predicted"/>
<dbReference type="AlphaFoldDB" id="A0AAN6F2B0"/>
<dbReference type="InterPro" id="IPR023213">
    <property type="entry name" value="CAT-like_dom_sf"/>
</dbReference>
<dbReference type="InterPro" id="IPR052058">
    <property type="entry name" value="Alcohol_O-acetyltransferase"/>
</dbReference>
<dbReference type="GO" id="GO:0008080">
    <property type="term" value="F:N-acetyltransferase activity"/>
    <property type="evidence" value="ECO:0007669"/>
    <property type="project" value="TreeGrafter"/>
</dbReference>
<evidence type="ECO:0000256" key="1">
    <source>
        <dbReference type="SAM" id="MobiDB-lite"/>
    </source>
</evidence>
<dbReference type="PANTHER" id="PTHR28037:SF1">
    <property type="entry name" value="ALCOHOL O-ACETYLTRANSFERASE 1-RELATED"/>
    <property type="match status" value="1"/>
</dbReference>
<accession>A0AAN6F2B0</accession>
<name>A0AAN6F2B0_EXODE</name>
<comment type="caution">
    <text evidence="2">The sequence shown here is derived from an EMBL/GenBank/DDBJ whole genome shotgun (WGS) entry which is preliminary data.</text>
</comment>
<evidence type="ECO:0000313" key="2">
    <source>
        <dbReference type="EMBL" id="KAJ8995418.1"/>
    </source>
</evidence>
<organism evidence="2 3">
    <name type="scientific">Exophiala dermatitidis</name>
    <name type="common">Black yeast-like fungus</name>
    <name type="synonym">Wangiella dermatitidis</name>
    <dbReference type="NCBI Taxonomy" id="5970"/>
    <lineage>
        <taxon>Eukaryota</taxon>
        <taxon>Fungi</taxon>
        <taxon>Dikarya</taxon>
        <taxon>Ascomycota</taxon>
        <taxon>Pezizomycotina</taxon>
        <taxon>Eurotiomycetes</taxon>
        <taxon>Chaetothyriomycetidae</taxon>
        <taxon>Chaetothyriales</taxon>
        <taxon>Herpotrichiellaceae</taxon>
        <taxon>Exophiala</taxon>
    </lineage>
</organism>
<dbReference type="Proteomes" id="UP001161757">
    <property type="component" value="Unassembled WGS sequence"/>
</dbReference>
<dbReference type="Gene3D" id="3.30.559.10">
    <property type="entry name" value="Chloramphenicol acetyltransferase-like domain"/>
    <property type="match status" value="1"/>
</dbReference>
<dbReference type="Pfam" id="PF07247">
    <property type="entry name" value="AATase"/>
    <property type="match status" value="1"/>
</dbReference>
<dbReference type="SUPFAM" id="SSF52777">
    <property type="entry name" value="CoA-dependent acyltransferases"/>
    <property type="match status" value="1"/>
</dbReference>
<feature type="compositionally biased region" description="Low complexity" evidence="1">
    <location>
        <begin position="102"/>
        <end position="112"/>
    </location>
</feature>
<evidence type="ECO:0000313" key="3">
    <source>
        <dbReference type="Proteomes" id="UP001161757"/>
    </source>
</evidence>
<reference evidence="2" key="1">
    <citation type="submission" date="2023-01" db="EMBL/GenBank/DDBJ databases">
        <title>Exophiala dermititidis isolated from Cystic Fibrosis Patient.</title>
        <authorList>
            <person name="Kurbessoian T."/>
            <person name="Crocker A."/>
            <person name="Murante D."/>
            <person name="Hogan D.A."/>
            <person name="Stajich J.E."/>
        </authorList>
    </citation>
    <scope>NUCLEOTIDE SEQUENCE</scope>
    <source>
        <strain evidence="2">Ex8</strain>
    </source>
</reference>
<dbReference type="PANTHER" id="PTHR28037">
    <property type="entry name" value="ALCOHOL O-ACETYLTRANSFERASE 1-RELATED"/>
    <property type="match status" value="1"/>
</dbReference>
<sequence length="490" mass="54720">MEDFEKLRPVGRLERWSTARHDLRFYMNAAVTASYTLPETCTLPLKHYIHKACKSVVGRHPILSAIPVGENTNEPQFVRLPEIDLDQCVSFHDRRYEAPGQSPSSADTGSSDSKSDANGDPDLDELLTTQHNTAFQAPNPFWRLCILTTSTQPHQFTAAFVFHHAIGDGTSGLAFHRTFHEALSQAASADPNLDKQETNSVIPSPSIPLLPNIEALHPMPVSLLYVLSILFREKIWSARRDPGLWTGSKIRTPLKTRVRHLAFSASNTRRFIDACRAHNTTVTAALQTLIAGVLFSHLPSNFTTLKCNGAISVRRWLPDMIDDYSMGVYVQNLAEDYSRNKFQTETLPWDEARRSRRTIEQILSLRGKNAAPNMLRYVNNYQQELFLSKVGKDRDSSYEVSNLGVYKGKLENDRGTPATTVQIGRMVFTQSANVTGSAFEVSAVSGADGCLVLGFSWQESVVDDALMDTVMKTVEEAFLALTRDQPRGDR</sequence>
<dbReference type="InterPro" id="IPR010828">
    <property type="entry name" value="Atf2/Sli1-like"/>
</dbReference>
<feature type="region of interest" description="Disordered" evidence="1">
    <location>
        <begin position="96"/>
        <end position="125"/>
    </location>
</feature>
<protein>
    <submittedName>
        <fullName evidence="2">Alcohol acetyltransferase</fullName>
    </submittedName>
</protein>